<gene>
    <name evidence="2" type="ORF">AQUCO_05100023v1</name>
</gene>
<dbReference type="SUPFAM" id="SSF52047">
    <property type="entry name" value="RNI-like"/>
    <property type="match status" value="1"/>
</dbReference>
<dbReference type="Pfam" id="PF08387">
    <property type="entry name" value="FBD"/>
    <property type="match status" value="1"/>
</dbReference>
<dbReference type="InterPro" id="IPR001810">
    <property type="entry name" value="F-box_dom"/>
</dbReference>
<evidence type="ECO:0000313" key="3">
    <source>
        <dbReference type="Proteomes" id="UP000230069"/>
    </source>
</evidence>
<dbReference type="InterPro" id="IPR050232">
    <property type="entry name" value="FBL13/AtMIF1-like"/>
</dbReference>
<dbReference type="Pfam" id="PF00646">
    <property type="entry name" value="F-box"/>
    <property type="match status" value="1"/>
</dbReference>
<sequence length="470" mass="54006">MERNTTSLSGFKKKKRLFETDVDRLSELPESILHHILSFLDMKEVVQTSLLSRNWRYTWCSVSNLSFSHNVWKNIVKYERKINGMGFIFHKKLGFMKFIDGVLLLRNNASLDKLSLSCNCYCAQDRIDMWINVAVKRQAKEFYLESRSGLNHVLPTSIFTSTITTFHLNANVQLPNSMCSATQLRTLELIYARLPYGDSNGEVVLSCPVLENLRLISCFYKYCEVFNISAPQLKNLVINNEDACYLGDCKIKICTPNLTTLELQGFIYKDYYVERLPSLVHAYIEVSVKKELTQHTSVQHLIEVLKSLDNVTNLELSNRWIQNIPTCQHMANQLPSQFCNLKHLNLLWGENSCIRVVTSLLKSSPYVETLIIQVPKVVFHPPIEENWEEYLLSECMLNHLKLIEVRKFHDQKNGLLLVKFLLKAAAVLEKIVIIPSTTLSTDEEQLHKISISVHSLPRSSSSAKIVFVNS</sequence>
<dbReference type="SUPFAM" id="SSF81383">
    <property type="entry name" value="F-box domain"/>
    <property type="match status" value="1"/>
</dbReference>
<dbReference type="OrthoDB" id="1848700at2759"/>
<dbReference type="SMART" id="SM00579">
    <property type="entry name" value="FBD"/>
    <property type="match status" value="1"/>
</dbReference>
<dbReference type="InterPro" id="IPR053781">
    <property type="entry name" value="F-box_AtFBL13-like"/>
</dbReference>
<dbReference type="Proteomes" id="UP000230069">
    <property type="component" value="Unassembled WGS sequence"/>
</dbReference>
<evidence type="ECO:0000259" key="1">
    <source>
        <dbReference type="PROSITE" id="PS50181"/>
    </source>
</evidence>
<dbReference type="STRING" id="218851.A0A2G5CIW4"/>
<dbReference type="EMBL" id="KZ305068">
    <property type="protein sequence ID" value="PIA31224.1"/>
    <property type="molecule type" value="Genomic_DNA"/>
</dbReference>
<dbReference type="InterPro" id="IPR036047">
    <property type="entry name" value="F-box-like_dom_sf"/>
</dbReference>
<dbReference type="InterPro" id="IPR055411">
    <property type="entry name" value="LRR_FXL15/At3g58940/PEG3-like"/>
</dbReference>
<dbReference type="AlphaFoldDB" id="A0A2G5CIW4"/>
<dbReference type="SMART" id="SM00256">
    <property type="entry name" value="FBOX"/>
    <property type="match status" value="1"/>
</dbReference>
<dbReference type="PROSITE" id="PS50181">
    <property type="entry name" value="FBOX"/>
    <property type="match status" value="1"/>
</dbReference>
<accession>A0A2G5CIW4</accession>
<dbReference type="InParanoid" id="A0A2G5CIW4"/>
<dbReference type="PANTHER" id="PTHR31900:SF30">
    <property type="entry name" value="SUPERFAMILY PROTEIN, PUTATIVE-RELATED"/>
    <property type="match status" value="1"/>
</dbReference>
<feature type="domain" description="F-box" evidence="1">
    <location>
        <begin position="22"/>
        <end position="75"/>
    </location>
</feature>
<keyword evidence="3" id="KW-1185">Reference proteome</keyword>
<proteinExistence type="predicted"/>
<reference evidence="2 3" key="1">
    <citation type="submission" date="2017-09" db="EMBL/GenBank/DDBJ databases">
        <title>WGS assembly of Aquilegia coerulea Goldsmith.</title>
        <authorList>
            <person name="Hodges S."/>
            <person name="Kramer E."/>
            <person name="Nordborg M."/>
            <person name="Tomkins J."/>
            <person name="Borevitz J."/>
            <person name="Derieg N."/>
            <person name="Yan J."/>
            <person name="Mihaltcheva S."/>
            <person name="Hayes R.D."/>
            <person name="Rokhsar D."/>
        </authorList>
    </citation>
    <scope>NUCLEOTIDE SEQUENCE [LARGE SCALE GENOMIC DNA]</scope>
    <source>
        <strain evidence="3">cv. Goldsmith</strain>
    </source>
</reference>
<name>A0A2G5CIW4_AQUCA</name>
<dbReference type="CDD" id="cd22160">
    <property type="entry name" value="F-box_AtFBL13-like"/>
    <property type="match status" value="1"/>
</dbReference>
<dbReference type="FunCoup" id="A0A2G5CIW4">
    <property type="interactions" value="1164"/>
</dbReference>
<dbReference type="InterPro" id="IPR006566">
    <property type="entry name" value="FBD"/>
</dbReference>
<protein>
    <recommendedName>
        <fullName evidence="1">F-box domain-containing protein</fullName>
    </recommendedName>
</protein>
<organism evidence="2 3">
    <name type="scientific">Aquilegia coerulea</name>
    <name type="common">Rocky mountain columbine</name>
    <dbReference type="NCBI Taxonomy" id="218851"/>
    <lineage>
        <taxon>Eukaryota</taxon>
        <taxon>Viridiplantae</taxon>
        <taxon>Streptophyta</taxon>
        <taxon>Embryophyta</taxon>
        <taxon>Tracheophyta</taxon>
        <taxon>Spermatophyta</taxon>
        <taxon>Magnoliopsida</taxon>
        <taxon>Ranunculales</taxon>
        <taxon>Ranunculaceae</taxon>
        <taxon>Thalictroideae</taxon>
        <taxon>Aquilegia</taxon>
    </lineage>
</organism>
<dbReference type="PANTHER" id="PTHR31900">
    <property type="entry name" value="F-BOX/RNI SUPERFAMILY PROTEIN-RELATED"/>
    <property type="match status" value="1"/>
</dbReference>
<dbReference type="Pfam" id="PF24758">
    <property type="entry name" value="LRR_At5g56370"/>
    <property type="match status" value="1"/>
</dbReference>
<evidence type="ECO:0000313" key="2">
    <source>
        <dbReference type="EMBL" id="PIA31224.1"/>
    </source>
</evidence>
<dbReference type="Gene3D" id="1.20.1280.50">
    <property type="match status" value="1"/>
</dbReference>